<dbReference type="InterPro" id="IPR016187">
    <property type="entry name" value="CTDL_fold"/>
</dbReference>
<name>A0A8L0DUZ7_ONCMY</name>
<proteinExistence type="predicted"/>
<dbReference type="SUPFAM" id="SSF56436">
    <property type="entry name" value="C-type lectin-like"/>
    <property type="match status" value="1"/>
</dbReference>
<evidence type="ECO:0000313" key="2">
    <source>
        <dbReference type="Ensembl" id="ENSOMYP00000140771.1"/>
    </source>
</evidence>
<evidence type="ECO:0000313" key="3">
    <source>
        <dbReference type="Proteomes" id="UP000694395"/>
    </source>
</evidence>
<dbReference type="SMART" id="SM00034">
    <property type="entry name" value="CLECT"/>
    <property type="match status" value="1"/>
</dbReference>
<dbReference type="AlphaFoldDB" id="A0A8L0DUZ7"/>
<dbReference type="InterPro" id="IPR001304">
    <property type="entry name" value="C-type_lectin-like"/>
</dbReference>
<feature type="domain" description="C-type lectin" evidence="1">
    <location>
        <begin position="37"/>
        <end position="103"/>
    </location>
</feature>
<dbReference type="PANTHER" id="PTHR22803">
    <property type="entry name" value="MANNOSE, PHOSPHOLIPASE, LECTIN RECEPTOR RELATED"/>
    <property type="match status" value="1"/>
</dbReference>
<dbReference type="Pfam" id="PF00059">
    <property type="entry name" value="Lectin_C"/>
    <property type="match status" value="1"/>
</dbReference>
<dbReference type="Gene3D" id="3.10.100.10">
    <property type="entry name" value="Mannose-Binding Protein A, subunit A"/>
    <property type="match status" value="1"/>
</dbReference>
<evidence type="ECO:0000259" key="1">
    <source>
        <dbReference type="PROSITE" id="PS50041"/>
    </source>
</evidence>
<dbReference type="InterPro" id="IPR050111">
    <property type="entry name" value="C-type_lectin/snaclec_domain"/>
</dbReference>
<dbReference type="CDD" id="cd00037">
    <property type="entry name" value="CLECT"/>
    <property type="match status" value="1"/>
</dbReference>
<keyword evidence="3" id="KW-1185">Reference proteome</keyword>
<protein>
    <recommendedName>
        <fullName evidence="1">C-type lectin domain-containing protein</fullName>
    </recommendedName>
</protein>
<reference evidence="2" key="3">
    <citation type="submission" date="2025-09" db="UniProtKB">
        <authorList>
            <consortium name="Ensembl"/>
        </authorList>
    </citation>
    <scope>IDENTIFICATION</scope>
</reference>
<reference evidence="2" key="2">
    <citation type="submission" date="2025-08" db="UniProtKB">
        <authorList>
            <consortium name="Ensembl"/>
        </authorList>
    </citation>
    <scope>IDENTIFICATION</scope>
</reference>
<sequence>TNTSDQTSFRFLFLGLSSPPPTPAPGDGKCLLGWVPFGRYCYFVYNGPQGFSWPEARHYCQIVRGDLVSIHSRPEVEFILKMNYTRVHNVWIGLTRDNNCKWVVPRNRGFCIPSLFEVEIKTLVRA</sequence>
<dbReference type="Ensembl" id="ENSOMYT00000138374.1">
    <property type="protein sequence ID" value="ENSOMYP00000140771.1"/>
    <property type="gene ID" value="ENSOMYG00000077036.1"/>
</dbReference>
<dbReference type="Proteomes" id="UP000694395">
    <property type="component" value="Chromosome 12"/>
</dbReference>
<dbReference type="PROSITE" id="PS50041">
    <property type="entry name" value="C_TYPE_LECTIN_2"/>
    <property type="match status" value="1"/>
</dbReference>
<dbReference type="GeneTree" id="ENSGT00940000177777"/>
<accession>A0A8L0DUZ7</accession>
<reference evidence="2" key="1">
    <citation type="submission" date="2020-07" db="EMBL/GenBank/DDBJ databases">
        <title>A long reads based de novo assembly of the rainbow trout Arlee double haploid line genome.</title>
        <authorList>
            <person name="Gao G."/>
            <person name="Palti Y."/>
        </authorList>
    </citation>
    <scope>NUCLEOTIDE SEQUENCE [LARGE SCALE GENOMIC DNA]</scope>
</reference>
<dbReference type="InterPro" id="IPR016186">
    <property type="entry name" value="C-type_lectin-like/link_sf"/>
</dbReference>
<organism evidence="2 3">
    <name type="scientific">Oncorhynchus mykiss</name>
    <name type="common">Rainbow trout</name>
    <name type="synonym">Salmo gairdneri</name>
    <dbReference type="NCBI Taxonomy" id="8022"/>
    <lineage>
        <taxon>Eukaryota</taxon>
        <taxon>Metazoa</taxon>
        <taxon>Chordata</taxon>
        <taxon>Craniata</taxon>
        <taxon>Vertebrata</taxon>
        <taxon>Euteleostomi</taxon>
        <taxon>Actinopterygii</taxon>
        <taxon>Neopterygii</taxon>
        <taxon>Teleostei</taxon>
        <taxon>Protacanthopterygii</taxon>
        <taxon>Salmoniformes</taxon>
        <taxon>Salmonidae</taxon>
        <taxon>Salmoninae</taxon>
        <taxon>Oncorhynchus</taxon>
    </lineage>
</organism>